<evidence type="ECO:0000313" key="1">
    <source>
        <dbReference type="EMBL" id="KAJ3531883.1"/>
    </source>
</evidence>
<reference evidence="1" key="1">
    <citation type="submission" date="2022-08" db="EMBL/GenBank/DDBJ databases">
        <title>Genome Sequence of Fusarium decemcellulare.</title>
        <authorList>
            <person name="Buettner E."/>
        </authorList>
    </citation>
    <scope>NUCLEOTIDE SEQUENCE</scope>
    <source>
        <strain evidence="1">Babe19</strain>
    </source>
</reference>
<organism evidence="1 2">
    <name type="scientific">Fusarium decemcellulare</name>
    <dbReference type="NCBI Taxonomy" id="57161"/>
    <lineage>
        <taxon>Eukaryota</taxon>
        <taxon>Fungi</taxon>
        <taxon>Dikarya</taxon>
        <taxon>Ascomycota</taxon>
        <taxon>Pezizomycotina</taxon>
        <taxon>Sordariomycetes</taxon>
        <taxon>Hypocreomycetidae</taxon>
        <taxon>Hypocreales</taxon>
        <taxon>Nectriaceae</taxon>
        <taxon>Fusarium</taxon>
        <taxon>Fusarium decemcellulare species complex</taxon>
    </lineage>
</organism>
<accession>A0ACC1S4E2</accession>
<gene>
    <name evidence="1" type="ORF">NM208_g8681</name>
</gene>
<protein>
    <submittedName>
        <fullName evidence="1">Uncharacterized protein</fullName>
    </submittedName>
</protein>
<dbReference type="EMBL" id="JANRMS010001015">
    <property type="protein sequence ID" value="KAJ3531883.1"/>
    <property type="molecule type" value="Genomic_DNA"/>
</dbReference>
<evidence type="ECO:0000313" key="2">
    <source>
        <dbReference type="Proteomes" id="UP001148629"/>
    </source>
</evidence>
<comment type="caution">
    <text evidence="1">The sequence shown here is derived from an EMBL/GenBank/DDBJ whole genome shotgun (WGS) entry which is preliminary data.</text>
</comment>
<keyword evidence="2" id="KW-1185">Reference proteome</keyword>
<sequence>MIGDMVIVSLSARVRDLDHGDLGKVLLFRIAQVNELRSAMVYSHVSTRNVQIYSFSYRPGVTIHLVDTPGFDDTNKQDSEVLREISAWLSESYAHHVYLNGILYFHRISDTRMQGSGKLNIALLLKVCGQDAIKKVVLTTTMWELVEQSVGEMREQELQDTPEFWGFMKKHGSRVCRHYNNRQSALNILSAFVPQAPNVQPEVVKLALQKELADDHKTLDQTSAGQILDTTWAKEKEGLERELAEVREAMRTATEQRNMSMANILQEQQEEMDRTVERMKAEQEKLKVTMEQLHAERLAKMKEMMEQQMNATQSLNNDLQNREMQRQAEAQRQEEERLRNQQFSAEQQRTINDLAAQLGSIQIPGAAEPPPTVLPTSTSPPDIKQDEGPILHLKHFQEIQILQDIVSVVFTNDGQRLIAGTEESQIWIWDQDHRGMWQHSQTLQLTTNMKFDRLLNGRRGIKALVLGPNSRSLAAASIDKTILIFEVNSLGRFEQTQRLKDKRVKAWTVTMLALSPDGTTLLAAGGTDSQKIFVWTTLSTATMHCVNIIDLKTLIAKPDAELSKIEFSPDGRVALGLKGEVLVCAWDAGSRTLQTLYMFSTEMELVTSLSWTSDARTLAAADWHGTVWVFGSDSRGGMYLESKLTNPDRSWGENARFSPDGQLLALINKDGILRIWKKHARDGWDVVARMEGRGWTCGGALSRQPPSVTSAQAAQESQHQDSTHDVRLTIALPRLLRQHILKSTSKAMFDPQRLASWLETIPDVCEPIPKLDPRPGKRKAAQQEPSPPASDENSSTMRRQTPTKKRRLDDPNRTPRAGDLPPPASSASSVSWSESSDGASRSTSPKKQMLGLRLEERGLECRQLDVDTAPPVVADLLSVIREIGSGIEILPDSQRDTILDSPLVKGQNTRLWRFAFKEAAEDTLPGRIPPPNEISLICDLARQCHDKNHEEASWNMEVHHRLLEGILREPGTCKGYPFNFTTCTTARPLRRYVPYSSTAKMVDFCLYLDDRADANALQALGRRTPTLTVNHTDFAPLQLTPIVLSIETKRPGKELDAAQLQMGVWHAAQWAFLRSVVGLTPHPTSAEEEIVRQRKAGEALSGLGFIPGIIIQGHRWLFVFSTLEGDKTVLWTERQFGTTQSILDTYSVVAGIRELSRWTRDVYVPWFRENVLSGFQPPVEAG</sequence>
<name>A0ACC1S4E2_9HYPO</name>
<dbReference type="Proteomes" id="UP001148629">
    <property type="component" value="Unassembled WGS sequence"/>
</dbReference>
<proteinExistence type="predicted"/>